<accession>A0ACC1AF40</accession>
<keyword evidence="2" id="KW-1185">Reference proteome</keyword>
<comment type="caution">
    <text evidence="1">The sequence shown here is derived from an EMBL/GenBank/DDBJ whole genome shotgun (WGS) entry which is preliminary data.</text>
</comment>
<protein>
    <submittedName>
        <fullName evidence="1">Uncharacterized protein</fullName>
    </submittedName>
</protein>
<name>A0ACC1AF40_9ROSI</name>
<dbReference type="Proteomes" id="UP001164250">
    <property type="component" value="Chromosome 11"/>
</dbReference>
<reference evidence="2" key="1">
    <citation type="journal article" date="2023" name="G3 (Bethesda)">
        <title>Genome assembly and association tests identify interacting loci associated with vigor, precocity, and sex in interspecific pistachio rootstocks.</title>
        <authorList>
            <person name="Palmer W."/>
            <person name="Jacygrad E."/>
            <person name="Sagayaradj S."/>
            <person name="Cavanaugh K."/>
            <person name="Han R."/>
            <person name="Bertier L."/>
            <person name="Beede B."/>
            <person name="Kafkas S."/>
            <person name="Golino D."/>
            <person name="Preece J."/>
            <person name="Michelmore R."/>
        </authorList>
    </citation>
    <scope>NUCLEOTIDE SEQUENCE [LARGE SCALE GENOMIC DNA]</scope>
</reference>
<organism evidence="1 2">
    <name type="scientific">Pistacia atlantica</name>
    <dbReference type="NCBI Taxonomy" id="434234"/>
    <lineage>
        <taxon>Eukaryota</taxon>
        <taxon>Viridiplantae</taxon>
        <taxon>Streptophyta</taxon>
        <taxon>Embryophyta</taxon>
        <taxon>Tracheophyta</taxon>
        <taxon>Spermatophyta</taxon>
        <taxon>Magnoliopsida</taxon>
        <taxon>eudicotyledons</taxon>
        <taxon>Gunneridae</taxon>
        <taxon>Pentapetalae</taxon>
        <taxon>rosids</taxon>
        <taxon>malvids</taxon>
        <taxon>Sapindales</taxon>
        <taxon>Anacardiaceae</taxon>
        <taxon>Pistacia</taxon>
    </lineage>
</organism>
<evidence type="ECO:0000313" key="1">
    <source>
        <dbReference type="EMBL" id="KAJ0084761.1"/>
    </source>
</evidence>
<sequence>MNTEDSSELSNFSLLNNMNAADSIEVAILRGRDALPSHFLFKIEPFSLLKASIDIYKTSQFEAGGFKWRLLIYPAGDSSKNRENHISIYLELTETSSLPARWEVNVIFNFLIFNQLQDKRYHAMKTEWGIAKFIDLKAFHNPLKRYHIDHTCVFSAEVFVVKSTFKEECLSMIKEPATCYHVWKITKISTLLDETCASEPFGDYNWKISFYPNGCLEAKGNNISTFLLLHKESIPLSTKLFVKFILRVKDQTKENHVEIECETPYCTTSSRAYDNIVFFSYVN</sequence>
<gene>
    <name evidence="1" type="ORF">Patl1_30106</name>
</gene>
<proteinExistence type="predicted"/>
<evidence type="ECO:0000313" key="2">
    <source>
        <dbReference type="Proteomes" id="UP001164250"/>
    </source>
</evidence>
<dbReference type="EMBL" id="CM047907">
    <property type="protein sequence ID" value="KAJ0084761.1"/>
    <property type="molecule type" value="Genomic_DNA"/>
</dbReference>